<gene>
    <name evidence="2" type="ORF">SNE35_27485</name>
</gene>
<evidence type="ECO:0000256" key="1">
    <source>
        <dbReference type="SAM" id="Phobius"/>
    </source>
</evidence>
<protein>
    <submittedName>
        <fullName evidence="2">Uncharacterized protein</fullName>
    </submittedName>
</protein>
<organism evidence="2 3">
    <name type="scientific">Roseateles agri</name>
    <dbReference type="NCBI Taxonomy" id="3098619"/>
    <lineage>
        <taxon>Bacteria</taxon>
        <taxon>Pseudomonadati</taxon>
        <taxon>Pseudomonadota</taxon>
        <taxon>Betaproteobacteria</taxon>
        <taxon>Burkholderiales</taxon>
        <taxon>Sphaerotilaceae</taxon>
        <taxon>Roseateles</taxon>
    </lineage>
</organism>
<sequence length="272" mass="29622">MSSIRNIFSIGLAGADAGVLSWWRALRALAVLNICLWLAVLYFGPVSGAHGGLQLALSGVYVLVCAYRSILPRVDLERLVVVDTRLSSIFLGRTAATVAEICFALQLGLLVHQLGAHAGLPWVQTAAWTVPVFMVVAQGFCWHSVLTLNHITQACESLLWAAGFSWMAALLAIIALDSNGWVSALAIFGILGSTAFVAYVLSVDVPMYWRRYRHGRSSGLVYMPLNQGARDAWNRRVPTGNWAAWKADALWLTPYFSFGVWISIAIVCVPSA</sequence>
<feature type="transmembrane region" description="Helical" evidence="1">
    <location>
        <begin position="158"/>
        <end position="176"/>
    </location>
</feature>
<name>A0ABU5DPM4_9BURK</name>
<comment type="caution">
    <text evidence="2">The sequence shown here is derived from an EMBL/GenBank/DDBJ whole genome shotgun (WGS) entry which is preliminary data.</text>
</comment>
<evidence type="ECO:0000313" key="2">
    <source>
        <dbReference type="EMBL" id="MDY0748271.1"/>
    </source>
</evidence>
<dbReference type="RefSeq" id="WP_320426243.1">
    <property type="nucleotide sequence ID" value="NZ_JAXCLA010000010.1"/>
</dbReference>
<keyword evidence="1" id="KW-0812">Transmembrane</keyword>
<proteinExistence type="predicted"/>
<feature type="transmembrane region" description="Helical" evidence="1">
    <location>
        <begin position="90"/>
        <end position="114"/>
    </location>
</feature>
<evidence type="ECO:0000313" key="3">
    <source>
        <dbReference type="Proteomes" id="UP001285263"/>
    </source>
</evidence>
<dbReference type="EMBL" id="JAXCLA010000010">
    <property type="protein sequence ID" value="MDY0748271.1"/>
    <property type="molecule type" value="Genomic_DNA"/>
</dbReference>
<feature type="transmembrane region" description="Helical" evidence="1">
    <location>
        <begin position="51"/>
        <end position="70"/>
    </location>
</feature>
<reference evidence="2 3" key="1">
    <citation type="submission" date="2023-11" db="EMBL/GenBank/DDBJ databases">
        <title>Paucibacter sp. nov., isolated from fresh soil in Korea.</title>
        <authorList>
            <person name="Le N.T.T."/>
        </authorList>
    </citation>
    <scope>NUCLEOTIDE SEQUENCE [LARGE SCALE GENOMIC DNA]</scope>
    <source>
        <strain evidence="2 3">R3-3</strain>
    </source>
</reference>
<keyword evidence="1" id="KW-1133">Transmembrane helix</keyword>
<keyword evidence="3" id="KW-1185">Reference proteome</keyword>
<keyword evidence="1" id="KW-0472">Membrane</keyword>
<accession>A0ABU5DPM4</accession>
<dbReference type="Proteomes" id="UP001285263">
    <property type="component" value="Unassembled WGS sequence"/>
</dbReference>
<feature type="transmembrane region" description="Helical" evidence="1">
    <location>
        <begin position="25"/>
        <end position="45"/>
    </location>
</feature>
<feature type="transmembrane region" description="Helical" evidence="1">
    <location>
        <begin position="126"/>
        <end position="146"/>
    </location>
</feature>
<feature type="transmembrane region" description="Helical" evidence="1">
    <location>
        <begin position="182"/>
        <end position="203"/>
    </location>
</feature>